<gene>
    <name evidence="1" type="ORF">COO59_20070</name>
</gene>
<comment type="caution">
    <text evidence="1">The sequence shown here is derived from an EMBL/GenBank/DDBJ whole genome shotgun (WGS) entry which is preliminary data.</text>
</comment>
<keyword evidence="2" id="KW-1185">Reference proteome</keyword>
<evidence type="ECO:0000313" key="2">
    <source>
        <dbReference type="Proteomes" id="UP000236345"/>
    </source>
</evidence>
<proteinExistence type="predicted"/>
<dbReference type="AlphaFoldDB" id="A0A2K1Q4I3"/>
<name>A0A2K1Q4I3_9GAMM</name>
<sequence length="197" mass="22854">LKIVGDEQRARFEAIGESSFFQLLKYYLSKPMKQEFKFTTKKAMILCEELKDHESSLMKRIYGPLLKMHKPIEGQGYSVTLRKSGKRLLKYNSETLENLISENTDAGRVVIDASITRFNRLTGTGRLILEEDSESVSFEPSFPWKSFPKDQKKKLSKNLDDNNESDDFSKVKMEASVIRNYLGEIKRYSIHRVILDE</sequence>
<dbReference type="Proteomes" id="UP000236345">
    <property type="component" value="Unassembled WGS sequence"/>
</dbReference>
<dbReference type="EMBL" id="NWUO01000029">
    <property type="protein sequence ID" value="PNS09934.1"/>
    <property type="molecule type" value="Genomic_DNA"/>
</dbReference>
<feature type="non-terminal residue" evidence="1">
    <location>
        <position position="1"/>
    </location>
</feature>
<organism evidence="1 2">
    <name type="scientific">Mixta theicola</name>
    <dbReference type="NCBI Taxonomy" id="1458355"/>
    <lineage>
        <taxon>Bacteria</taxon>
        <taxon>Pseudomonadati</taxon>
        <taxon>Pseudomonadota</taxon>
        <taxon>Gammaproteobacteria</taxon>
        <taxon>Enterobacterales</taxon>
        <taxon>Erwiniaceae</taxon>
        <taxon>Mixta</taxon>
    </lineage>
</organism>
<evidence type="ECO:0000313" key="1">
    <source>
        <dbReference type="EMBL" id="PNS09934.1"/>
    </source>
</evidence>
<protein>
    <submittedName>
        <fullName evidence="1">Uncharacterized protein</fullName>
    </submittedName>
</protein>
<dbReference type="RefSeq" id="WP_103061427.1">
    <property type="nucleotide sequence ID" value="NZ_NWUO01000029.1"/>
</dbReference>
<accession>A0A2K1Q4I3</accession>
<reference evidence="2" key="1">
    <citation type="submission" date="2017-09" db="EMBL/GenBank/DDBJ databases">
        <authorList>
            <person name="Palmer M."/>
            <person name="Steenkamp E.T."/>
            <person name="Coetzee M.P."/>
            <person name="Avontuur J.R."/>
            <person name="Van Zyl E."/>
            <person name="Chan W.-Y."/>
            <person name="Blom J."/>
            <person name="Venter S.N."/>
        </authorList>
    </citation>
    <scope>NUCLEOTIDE SEQUENCE [LARGE SCALE GENOMIC DNA]</scope>
    <source>
        <strain evidence="2">QC88-366</strain>
    </source>
</reference>